<reference evidence="3 4" key="1">
    <citation type="submission" date="2016-10" db="EMBL/GenBank/DDBJ databases">
        <authorList>
            <person name="de Groot N.N."/>
        </authorList>
    </citation>
    <scope>NUCLEOTIDE SEQUENCE [LARGE SCALE GENOMIC DNA]</scope>
    <source>
        <strain evidence="3 4">DSM 16957</strain>
    </source>
</reference>
<evidence type="ECO:0000256" key="1">
    <source>
        <dbReference type="SAM" id="SignalP"/>
    </source>
</evidence>
<gene>
    <name evidence="3" type="ORF">SAMN04488509_104209</name>
</gene>
<dbReference type="Proteomes" id="UP000199603">
    <property type="component" value="Unassembled WGS sequence"/>
</dbReference>
<protein>
    <submittedName>
        <fullName evidence="3">DUF4097 and DUF4098 domain-containing protein YvlB</fullName>
    </submittedName>
</protein>
<name>A0A1G6WBV5_9GAMM</name>
<evidence type="ECO:0000313" key="3">
    <source>
        <dbReference type="EMBL" id="SDD62717.1"/>
    </source>
</evidence>
<keyword evidence="4" id="KW-1185">Reference proteome</keyword>
<feature type="chain" id="PRO_5011746706" evidence="1">
    <location>
        <begin position="30"/>
        <end position="309"/>
    </location>
</feature>
<dbReference type="Pfam" id="PF13349">
    <property type="entry name" value="DUF4097"/>
    <property type="match status" value="1"/>
</dbReference>
<sequence>MSEHRPLRFFPLGLALSLLAALPCASAQTAINETRTLSADARVSVSNVKGSIRVVGGEGSTLRLRGQLGEDAELKLSADDPESVSIEIEYPNSSGWGWGGGAGGDTDLQIELPRDARLEVEAVSATVDVRGMNGRSLKISAVSGEVDLRDSAPQQLELETVSGGQRIQTGASELDLESVSGSIEVEASAARRLRAEAVSGDVDVRLQQRIEELRIETVSGAVRASAGPSAGGLLRIETLSGALRLELPADTSARIEAESFSGRIRSPVGEVEREDYGPGSSLDATLGGGESRIRLETFSGAIDLSLQGR</sequence>
<dbReference type="RefSeq" id="WP_176764105.1">
    <property type="nucleotide sequence ID" value="NZ_FNAG01000004.1"/>
</dbReference>
<organism evidence="3 4">
    <name type="scientific">Aquimonas voraii</name>
    <dbReference type="NCBI Taxonomy" id="265719"/>
    <lineage>
        <taxon>Bacteria</taxon>
        <taxon>Pseudomonadati</taxon>
        <taxon>Pseudomonadota</taxon>
        <taxon>Gammaproteobacteria</taxon>
        <taxon>Lysobacterales</taxon>
        <taxon>Lysobacteraceae</taxon>
        <taxon>Aquimonas</taxon>
    </lineage>
</organism>
<evidence type="ECO:0000313" key="4">
    <source>
        <dbReference type="Proteomes" id="UP000199603"/>
    </source>
</evidence>
<dbReference type="STRING" id="265719.SAMN04488509_104209"/>
<dbReference type="InterPro" id="IPR025164">
    <property type="entry name" value="Toastrack_DUF4097"/>
</dbReference>
<dbReference type="EMBL" id="FNAG01000004">
    <property type="protein sequence ID" value="SDD62717.1"/>
    <property type="molecule type" value="Genomic_DNA"/>
</dbReference>
<evidence type="ECO:0000259" key="2">
    <source>
        <dbReference type="Pfam" id="PF13349"/>
    </source>
</evidence>
<dbReference type="AlphaFoldDB" id="A0A1G6WBV5"/>
<keyword evidence="1" id="KW-0732">Signal</keyword>
<feature type="domain" description="DUF4097" evidence="2">
    <location>
        <begin position="85"/>
        <end position="304"/>
    </location>
</feature>
<accession>A0A1G6WBV5</accession>
<feature type="signal peptide" evidence="1">
    <location>
        <begin position="1"/>
        <end position="29"/>
    </location>
</feature>
<proteinExistence type="predicted"/>